<feature type="modified residue" description="4-aspartylphosphate" evidence="17">
    <location>
        <position position="58"/>
    </location>
</feature>
<dbReference type="SMART" id="SM00448">
    <property type="entry name" value="REC"/>
    <property type="match status" value="3"/>
</dbReference>
<dbReference type="InterPro" id="IPR004358">
    <property type="entry name" value="Sig_transdc_His_kin-like_C"/>
</dbReference>
<name>A0A964BSC2_9CYAN</name>
<dbReference type="SUPFAM" id="SSF47384">
    <property type="entry name" value="Homodimeric domain of signal transducing histidine kinase"/>
    <property type="match status" value="1"/>
</dbReference>
<gene>
    <name evidence="21" type="ORF">I4641_10275</name>
</gene>
<dbReference type="SUPFAM" id="SSF55874">
    <property type="entry name" value="ATPase domain of HSP90 chaperone/DNA topoisomerase II/histidine kinase"/>
    <property type="match status" value="1"/>
</dbReference>
<keyword evidence="22" id="KW-1185">Reference proteome</keyword>
<dbReference type="PRINTS" id="PR00344">
    <property type="entry name" value="BCTRLSENSOR"/>
</dbReference>
<comment type="caution">
    <text evidence="21">The sequence shown here is derived from an EMBL/GenBank/DDBJ whole genome shotgun (WGS) entry which is preliminary data.</text>
</comment>
<dbReference type="PROSITE" id="PS50110">
    <property type="entry name" value="RESPONSE_REGULATORY"/>
    <property type="match status" value="3"/>
</dbReference>
<dbReference type="FunFam" id="3.40.50.2300:FF:000001">
    <property type="entry name" value="DNA-binding response regulator PhoB"/>
    <property type="match status" value="2"/>
</dbReference>
<dbReference type="InterPro" id="IPR001789">
    <property type="entry name" value="Sig_transdc_resp-reg_receiver"/>
</dbReference>
<feature type="domain" description="Histidine kinase" evidence="19">
    <location>
        <begin position="225"/>
        <end position="447"/>
    </location>
</feature>
<keyword evidence="9" id="KW-0067">ATP-binding</keyword>
<dbReference type="InterPro" id="IPR003661">
    <property type="entry name" value="HisK_dim/P_dom"/>
</dbReference>
<dbReference type="GO" id="GO:0005886">
    <property type="term" value="C:plasma membrane"/>
    <property type="evidence" value="ECO:0007669"/>
    <property type="project" value="TreeGrafter"/>
</dbReference>
<evidence type="ECO:0000256" key="8">
    <source>
        <dbReference type="ARBA" id="ARBA00022777"/>
    </source>
</evidence>
<dbReference type="Pfam" id="PF00512">
    <property type="entry name" value="HisKA"/>
    <property type="match status" value="1"/>
</dbReference>
<evidence type="ECO:0000256" key="3">
    <source>
        <dbReference type="ARBA" id="ARBA00006402"/>
    </source>
</evidence>
<evidence type="ECO:0000256" key="13">
    <source>
        <dbReference type="ARBA" id="ARBA00023136"/>
    </source>
</evidence>
<dbReference type="CDD" id="cd17574">
    <property type="entry name" value="REC_OmpR"/>
    <property type="match status" value="2"/>
</dbReference>
<evidence type="ECO:0000256" key="6">
    <source>
        <dbReference type="ARBA" id="ARBA00022679"/>
    </source>
</evidence>
<evidence type="ECO:0000256" key="1">
    <source>
        <dbReference type="ARBA" id="ARBA00000085"/>
    </source>
</evidence>
<evidence type="ECO:0000259" key="19">
    <source>
        <dbReference type="PROSITE" id="PS50109"/>
    </source>
</evidence>
<dbReference type="SMART" id="SM00387">
    <property type="entry name" value="HATPase_c"/>
    <property type="match status" value="1"/>
</dbReference>
<dbReference type="GO" id="GO:0005524">
    <property type="term" value="F:ATP binding"/>
    <property type="evidence" value="ECO:0007669"/>
    <property type="project" value="UniProtKB-KW"/>
</dbReference>
<evidence type="ECO:0000256" key="12">
    <source>
        <dbReference type="ARBA" id="ARBA00023125"/>
    </source>
</evidence>
<reference evidence="21" key="1">
    <citation type="journal article" date="2021" name="Antonie Van Leeuwenhoek">
        <title>Draft genome and description of Waterburya agarophytonicola gen. nov. sp. nov. (Pleurocapsales, Cyanobacteria): a seaweed symbiont.</title>
        <authorList>
            <person name="Bonthond G."/>
            <person name="Shalygin S."/>
            <person name="Bayer T."/>
            <person name="Weinberger F."/>
        </authorList>
    </citation>
    <scope>NUCLEOTIDE SEQUENCE</scope>
    <source>
        <strain evidence="21">KI4</strain>
    </source>
</reference>
<feature type="modified residue" description="4-aspartylphosphate" evidence="17">
    <location>
        <position position="648"/>
    </location>
</feature>
<keyword evidence="15" id="KW-0131">Cell cycle</keyword>
<evidence type="ECO:0000256" key="11">
    <source>
        <dbReference type="ARBA" id="ARBA00023015"/>
    </source>
</evidence>
<evidence type="ECO:0000256" key="10">
    <source>
        <dbReference type="ARBA" id="ARBA00023012"/>
    </source>
</evidence>
<organism evidence="21 22">
    <name type="scientific">Waterburya agarophytonicola KI4</name>
    <dbReference type="NCBI Taxonomy" id="2874699"/>
    <lineage>
        <taxon>Bacteria</taxon>
        <taxon>Bacillati</taxon>
        <taxon>Cyanobacteriota</taxon>
        <taxon>Cyanophyceae</taxon>
        <taxon>Pleurocapsales</taxon>
        <taxon>Hyellaceae</taxon>
        <taxon>Waterburya</taxon>
        <taxon>Waterburya agarophytonicola</taxon>
    </lineage>
</organism>
<evidence type="ECO:0000256" key="7">
    <source>
        <dbReference type="ARBA" id="ARBA00022741"/>
    </source>
</evidence>
<evidence type="ECO:0000256" key="14">
    <source>
        <dbReference type="ARBA" id="ARBA00023163"/>
    </source>
</evidence>
<dbReference type="Pfam" id="PF00072">
    <property type="entry name" value="Response_reg"/>
    <property type="match status" value="3"/>
</dbReference>
<dbReference type="Pfam" id="PF02518">
    <property type="entry name" value="HATPase_c"/>
    <property type="match status" value="1"/>
</dbReference>
<dbReference type="SMART" id="SM00388">
    <property type="entry name" value="HisKA"/>
    <property type="match status" value="1"/>
</dbReference>
<evidence type="ECO:0000256" key="17">
    <source>
        <dbReference type="PROSITE-ProRule" id="PRU00169"/>
    </source>
</evidence>
<dbReference type="RefSeq" id="WP_229640425.1">
    <property type="nucleotide sequence ID" value="NZ_JADWDC010000021.1"/>
</dbReference>
<dbReference type="InterPro" id="IPR036097">
    <property type="entry name" value="HisK_dim/P_sf"/>
</dbReference>
<comment type="similarity">
    <text evidence="3">In the N-terminal section; belongs to the phytochrome family.</text>
</comment>
<evidence type="ECO:0000256" key="5">
    <source>
        <dbReference type="ARBA" id="ARBA00022553"/>
    </source>
</evidence>
<dbReference type="FunFam" id="3.30.565.10:FF:000010">
    <property type="entry name" value="Sensor histidine kinase RcsC"/>
    <property type="match status" value="1"/>
</dbReference>
<evidence type="ECO:0000256" key="15">
    <source>
        <dbReference type="ARBA" id="ARBA00023306"/>
    </source>
</evidence>
<evidence type="ECO:0000259" key="20">
    <source>
        <dbReference type="PROSITE" id="PS50110"/>
    </source>
</evidence>
<protein>
    <recommendedName>
        <fullName evidence="16">Circadian input-output histidine kinase CikA</fullName>
        <ecNumber evidence="4">2.7.13.3</ecNumber>
    </recommendedName>
</protein>
<evidence type="ECO:0000256" key="16">
    <source>
        <dbReference type="ARBA" id="ARBA00074306"/>
    </source>
</evidence>
<evidence type="ECO:0000313" key="22">
    <source>
        <dbReference type="Proteomes" id="UP000729733"/>
    </source>
</evidence>
<comment type="catalytic activity">
    <reaction evidence="1">
        <text>ATP + protein L-histidine = ADP + protein N-phospho-L-histidine.</text>
        <dbReference type="EC" id="2.7.13.3"/>
    </reaction>
</comment>
<dbReference type="AlphaFoldDB" id="A0A964BSC2"/>
<evidence type="ECO:0000256" key="2">
    <source>
        <dbReference type="ARBA" id="ARBA00004370"/>
    </source>
</evidence>
<feature type="domain" description="Response regulatory" evidence="20">
    <location>
        <begin position="477"/>
        <end position="590"/>
    </location>
</feature>
<feature type="domain" description="Response regulatory" evidence="20">
    <location>
        <begin position="597"/>
        <end position="715"/>
    </location>
</feature>
<proteinExistence type="inferred from homology"/>
<keyword evidence="11" id="KW-0805">Transcription regulation</keyword>
<accession>A0A964BSC2</accession>
<comment type="subcellular location">
    <subcellularLocation>
        <location evidence="2">Membrane</location>
    </subcellularLocation>
</comment>
<dbReference type="PROSITE" id="PS50109">
    <property type="entry name" value="HIS_KIN"/>
    <property type="match status" value="1"/>
</dbReference>
<dbReference type="Gene3D" id="1.10.287.130">
    <property type="match status" value="1"/>
</dbReference>
<keyword evidence="10" id="KW-0902">Two-component regulatory system</keyword>
<dbReference type="FunFam" id="1.10.287.130:FF:000038">
    <property type="entry name" value="Sensory transduction histidine kinase"/>
    <property type="match status" value="1"/>
</dbReference>
<dbReference type="Proteomes" id="UP000729733">
    <property type="component" value="Unassembled WGS sequence"/>
</dbReference>
<dbReference type="EC" id="2.7.13.3" evidence="4"/>
<dbReference type="CDD" id="cd16922">
    <property type="entry name" value="HATPase_EvgS-ArcB-TorS-like"/>
    <property type="match status" value="1"/>
</dbReference>
<dbReference type="CDD" id="cd00082">
    <property type="entry name" value="HisKA"/>
    <property type="match status" value="1"/>
</dbReference>
<keyword evidence="13" id="KW-0472">Membrane</keyword>
<dbReference type="Gene3D" id="3.30.565.10">
    <property type="entry name" value="Histidine kinase-like ATPase, C-terminal domain"/>
    <property type="match status" value="1"/>
</dbReference>
<keyword evidence="6" id="KW-0808">Transferase</keyword>
<keyword evidence="8" id="KW-0418">Kinase</keyword>
<keyword evidence="12" id="KW-0238">DNA-binding</keyword>
<feature type="modified residue" description="4-aspartylphosphate" evidence="17">
    <location>
        <position position="526"/>
    </location>
</feature>
<dbReference type="InterPro" id="IPR003594">
    <property type="entry name" value="HATPase_dom"/>
</dbReference>
<dbReference type="InterPro" id="IPR011006">
    <property type="entry name" value="CheY-like_superfamily"/>
</dbReference>
<dbReference type="PANTHER" id="PTHR43047">
    <property type="entry name" value="TWO-COMPONENT HISTIDINE PROTEIN KINASE"/>
    <property type="match status" value="1"/>
</dbReference>
<dbReference type="CDD" id="cd19920">
    <property type="entry name" value="REC_PA4781-like"/>
    <property type="match status" value="1"/>
</dbReference>
<dbReference type="InterPro" id="IPR036890">
    <property type="entry name" value="HATPase_C_sf"/>
</dbReference>
<dbReference type="GO" id="GO:0000155">
    <property type="term" value="F:phosphorelay sensor kinase activity"/>
    <property type="evidence" value="ECO:0007669"/>
    <property type="project" value="InterPro"/>
</dbReference>
<evidence type="ECO:0000313" key="21">
    <source>
        <dbReference type="EMBL" id="MCC0177361.1"/>
    </source>
</evidence>
<keyword evidence="7" id="KW-0547">Nucleotide-binding</keyword>
<evidence type="ECO:0000256" key="9">
    <source>
        <dbReference type="ARBA" id="ARBA00022840"/>
    </source>
</evidence>
<feature type="coiled-coil region" evidence="18">
    <location>
        <begin position="141"/>
        <end position="197"/>
    </location>
</feature>
<evidence type="ECO:0000256" key="4">
    <source>
        <dbReference type="ARBA" id="ARBA00012438"/>
    </source>
</evidence>
<sequence length="739" mass="83153">MTESANSHSILIVDDNHNNLEVLSETLTRAGFQVAVAIDGETALEQIQYYKPELILLDVMMPGIDGYQTCKQIKSNPDTFDIPIIFMTALSDTEHKVRGFALGAVDYITKPFQREEVLARVRVQLQLRNLARTLEGQNRMLKKEILQRERVEGSLTKLNQELEKRVEERTNKLSRTLKTLRQAQVELVQQKKDLEIRVRERTAELAKSMADAEKANQAKSQFLANMSHELRTPMNAIIGYSEMLMEEAEDIGQDDFVPDLQKIHGAGKHLLNLINDILDLSKIEAGRMELYLENFKIKSLIDETVSTIRPLIEKNQNTLETNLAESLDVMHADLTKVRQSLFNLLSNASKFTKKGKISLDVSLRIIKTQQFIVFKVKDTGIGMNQAQMNKLFQAFTQADASTTRKYGGTGLGLAITKKFCQMMGGDIKVESEIGIGSTFIIYLPVRVVDSSKSKPNNSSDTLTSKMGEEEQLNKKNTILVIDDDPTIHDLLKRFLSKKGFNVKTAKSGTEGIELAKKLKPEAITLDVMMPGMDGWSVLTSLKAHHQTADIPVIMMTMVDDQNLGYALGATEYLLKPIDSKKLETILDKFKPAFNTNSIMVVEDDPGIREMLCRQLRAENWKVVEAENGKEALLKLKECIQTPGLILSDLMMPEMDGFELVHRLKQDQQFSSIPVIILTAKTITNQDRQKLNGDVNKIFEKGSYQRSRLFDEVSHLLDEAIARSRNEAPSKSISTKVSAS</sequence>
<dbReference type="SUPFAM" id="SSF52172">
    <property type="entry name" value="CheY-like"/>
    <property type="match status" value="3"/>
</dbReference>
<dbReference type="EMBL" id="JADWDC010000021">
    <property type="protein sequence ID" value="MCC0177361.1"/>
    <property type="molecule type" value="Genomic_DNA"/>
</dbReference>
<dbReference type="InterPro" id="IPR005467">
    <property type="entry name" value="His_kinase_dom"/>
</dbReference>
<dbReference type="Gene3D" id="3.40.50.2300">
    <property type="match status" value="3"/>
</dbReference>
<dbReference type="GO" id="GO:0003677">
    <property type="term" value="F:DNA binding"/>
    <property type="evidence" value="ECO:0007669"/>
    <property type="project" value="UniProtKB-KW"/>
</dbReference>
<dbReference type="GO" id="GO:0009927">
    <property type="term" value="F:histidine phosphotransfer kinase activity"/>
    <property type="evidence" value="ECO:0007669"/>
    <property type="project" value="TreeGrafter"/>
</dbReference>
<evidence type="ECO:0000256" key="18">
    <source>
        <dbReference type="SAM" id="Coils"/>
    </source>
</evidence>
<feature type="domain" description="Response regulatory" evidence="20">
    <location>
        <begin position="9"/>
        <end position="125"/>
    </location>
</feature>
<dbReference type="PANTHER" id="PTHR43047:SF72">
    <property type="entry name" value="OSMOSENSING HISTIDINE PROTEIN KINASE SLN1"/>
    <property type="match status" value="1"/>
</dbReference>
<keyword evidence="14" id="KW-0804">Transcription</keyword>
<keyword evidence="18" id="KW-0175">Coiled coil</keyword>
<keyword evidence="5 17" id="KW-0597">Phosphoprotein</keyword>